<dbReference type="OrthoDB" id="5177627at2"/>
<accession>A0A543AN26</accession>
<dbReference type="CDD" id="cd00085">
    <property type="entry name" value="HNHc"/>
    <property type="match status" value="1"/>
</dbReference>
<feature type="domain" description="HNH nuclease" evidence="1">
    <location>
        <begin position="463"/>
        <end position="515"/>
    </location>
</feature>
<name>A0A543AN26_9MICC</name>
<sequence>MTQHLGTETNPAGLISQALKLLAEALARYREPDAYAKLARFTVEQASIDWGTVWGAGSSPPQGTARPPDMPFPVLIRNIEQLSRTVAAIQTIMAGFASNAYYSDIERVEIFGMPAGKPAFRNIAEYLRDTLHIPLRQAKARVKLAAELAPAPSFDGGHVPQSRYPEVAQRFFEAVIDSSAAEIVVDTVNQVQREAVQAKALTPEVQDRLDSGQQHLTALAAQLDPDGLRQVAKRWSQHTTYWFNQDGVLNDEVLDRKRGAFYRGHVRGLHNWVLRVDDLFHERLRVLASVVNNPNTNFDPLKTLLEKLFGTSLPNFTTPVIRKKLDDATGQQPLFSEDEVGNPVTAADERTREQKLLDGITAVIDTGMSLASTTFPVVGGKPPQLSVIMDYQTLYDQLTHDCPATGPSRPNATTFISQALFTGPISPSSIRPLSCEAELIPAVLGSNGALLDLGRTARLFSTDQRRALIARDRGCSAPNCKIPAPWCDAHHVEAWHTGGTTSIGNAVLLCSHHHHAVHAGMWSISMQDGIAWFIPAEYLDPDRRPRRNRFWR</sequence>
<evidence type="ECO:0000313" key="3">
    <source>
        <dbReference type="Proteomes" id="UP000319746"/>
    </source>
</evidence>
<dbReference type="InterPro" id="IPR003870">
    <property type="entry name" value="DUF222"/>
</dbReference>
<evidence type="ECO:0000313" key="2">
    <source>
        <dbReference type="EMBL" id="TQL73955.1"/>
    </source>
</evidence>
<comment type="caution">
    <text evidence="2">The sequence shown here is derived from an EMBL/GenBank/DDBJ whole genome shotgun (WGS) entry which is preliminary data.</text>
</comment>
<dbReference type="InterPro" id="IPR003615">
    <property type="entry name" value="HNH_nuc"/>
</dbReference>
<dbReference type="RefSeq" id="WP_141864256.1">
    <property type="nucleotide sequence ID" value="NZ_BAABAN010000017.1"/>
</dbReference>
<proteinExistence type="predicted"/>
<dbReference type="AlphaFoldDB" id="A0A543AN26"/>
<dbReference type="EMBL" id="VFOU01000001">
    <property type="protein sequence ID" value="TQL73955.1"/>
    <property type="molecule type" value="Genomic_DNA"/>
</dbReference>
<protein>
    <submittedName>
        <fullName evidence="2">Uncharacterized protein DUF222</fullName>
    </submittedName>
</protein>
<dbReference type="SMART" id="SM00507">
    <property type="entry name" value="HNHc"/>
    <property type="match status" value="1"/>
</dbReference>
<gene>
    <name evidence="2" type="ORF">FB556_0404</name>
</gene>
<dbReference type="Proteomes" id="UP000319746">
    <property type="component" value="Unassembled WGS sequence"/>
</dbReference>
<organism evidence="2 3">
    <name type="scientific">Enteractinococcus coprophilus</name>
    <dbReference type="NCBI Taxonomy" id="1027633"/>
    <lineage>
        <taxon>Bacteria</taxon>
        <taxon>Bacillati</taxon>
        <taxon>Actinomycetota</taxon>
        <taxon>Actinomycetes</taxon>
        <taxon>Micrococcales</taxon>
        <taxon>Micrococcaceae</taxon>
    </lineage>
</organism>
<reference evidence="2 3" key="1">
    <citation type="submission" date="2019-06" db="EMBL/GenBank/DDBJ databases">
        <title>Sequencing the genomes of 1000 actinobacteria strains.</title>
        <authorList>
            <person name="Klenk H.-P."/>
        </authorList>
    </citation>
    <scope>NUCLEOTIDE SEQUENCE [LARGE SCALE GENOMIC DNA]</scope>
    <source>
        <strain evidence="2 3">DSM 24083</strain>
    </source>
</reference>
<dbReference type="Pfam" id="PF02720">
    <property type="entry name" value="DUF222"/>
    <property type="match status" value="1"/>
</dbReference>
<evidence type="ECO:0000259" key="1">
    <source>
        <dbReference type="SMART" id="SM00507"/>
    </source>
</evidence>
<keyword evidence="3" id="KW-1185">Reference proteome</keyword>